<evidence type="ECO:0000313" key="4">
    <source>
        <dbReference type="EMBL" id="RHW34759.1"/>
    </source>
</evidence>
<feature type="transmembrane region" description="Helical" evidence="1">
    <location>
        <begin position="184"/>
        <end position="204"/>
    </location>
</feature>
<sequence length="363" mass="41299">MALFIFLIVTAFIAVVQIMIPYLAKRTAVFGVTVPDQYINDATLLKYKKLYAVSVGLISFILIGLYVFWALRNNLLDEQIAMVGAILEFALIFISFSFYMYFHAKTKQLKQKNKWMEELKAVKVTDLSVRSQDAMLPWVVFLLPIVSTVGLMVYTLMNYDVLPQQIPTHWGPSGEADAFKEKSYFSAIQLTLILLILQTMFLGIHIATKKSGIKLSATGLQASRNRQLGLRKYSSWFMFFVVLAVTMLMSYLQLTMIHPQLSEGLAKLLIPIVFLIAVLIGTLIFAVKVGRSDKETFEVVGERIRDIDDDQYWKGGLFYFNKNDPSIFVEKRFGVGWTINFANPIGYCIVFLPIILIILISFI</sequence>
<dbReference type="Proteomes" id="UP000265692">
    <property type="component" value="Unassembled WGS sequence"/>
</dbReference>
<protein>
    <submittedName>
        <fullName evidence="4">DUF1648 domain-containing protein</fullName>
    </submittedName>
</protein>
<evidence type="ECO:0000256" key="1">
    <source>
        <dbReference type="SAM" id="Phobius"/>
    </source>
</evidence>
<dbReference type="Pfam" id="PF07853">
    <property type="entry name" value="DUF1648"/>
    <property type="match status" value="1"/>
</dbReference>
<feature type="transmembrane region" description="Helical" evidence="1">
    <location>
        <begin position="341"/>
        <end position="362"/>
    </location>
</feature>
<reference evidence="4 5" key="1">
    <citation type="submission" date="2018-08" db="EMBL/GenBank/DDBJ databases">
        <title>Lysinibacillus sp. YLB-03 draft genome sequence.</title>
        <authorList>
            <person name="Yu L."/>
        </authorList>
    </citation>
    <scope>NUCLEOTIDE SEQUENCE [LARGE SCALE GENOMIC DNA]</scope>
    <source>
        <strain evidence="4 5">YLB-03</strain>
    </source>
</reference>
<dbReference type="InterPro" id="IPR043831">
    <property type="entry name" value="DUF5808"/>
</dbReference>
<dbReference type="PANTHER" id="PTHR37810">
    <property type="entry name" value="IMMUNITY PROTEIN SDPI"/>
    <property type="match status" value="1"/>
</dbReference>
<keyword evidence="1" id="KW-1133">Transmembrane helix</keyword>
<comment type="caution">
    <text evidence="4">The sequence shown here is derived from an EMBL/GenBank/DDBJ whole genome shotgun (WGS) entry which is preliminary data.</text>
</comment>
<accession>A0A396SBI9</accession>
<feature type="transmembrane region" description="Helical" evidence="1">
    <location>
        <begin position="50"/>
        <end position="69"/>
    </location>
</feature>
<name>A0A396SBI9_9BACL</name>
<feature type="domain" description="DUF1648" evidence="2">
    <location>
        <begin position="149"/>
        <end position="194"/>
    </location>
</feature>
<dbReference type="RefSeq" id="WP_118877027.1">
    <property type="nucleotide sequence ID" value="NZ_QWEI01000008.1"/>
</dbReference>
<dbReference type="OrthoDB" id="157646at2"/>
<gene>
    <name evidence="4" type="ORF">D1B33_14035</name>
</gene>
<feature type="transmembrane region" description="Helical" evidence="1">
    <location>
        <begin position="233"/>
        <end position="252"/>
    </location>
</feature>
<feature type="transmembrane region" description="Helical" evidence="1">
    <location>
        <begin position="6"/>
        <end position="24"/>
    </location>
</feature>
<dbReference type="GO" id="GO:0009636">
    <property type="term" value="P:response to toxic substance"/>
    <property type="evidence" value="ECO:0007669"/>
    <property type="project" value="TreeGrafter"/>
</dbReference>
<dbReference type="PANTHER" id="PTHR37810:SF9">
    <property type="entry name" value="MEMBRANE PROTEIN"/>
    <property type="match status" value="1"/>
</dbReference>
<evidence type="ECO:0000259" key="3">
    <source>
        <dbReference type="Pfam" id="PF19124"/>
    </source>
</evidence>
<keyword evidence="5" id="KW-1185">Reference proteome</keyword>
<feature type="transmembrane region" description="Helical" evidence="1">
    <location>
        <begin position="81"/>
        <end position="102"/>
    </location>
</feature>
<dbReference type="Pfam" id="PF19124">
    <property type="entry name" value="DUF5808"/>
    <property type="match status" value="1"/>
</dbReference>
<dbReference type="EMBL" id="QWEI01000008">
    <property type="protein sequence ID" value="RHW34759.1"/>
    <property type="molecule type" value="Genomic_DNA"/>
</dbReference>
<proteinExistence type="predicted"/>
<organism evidence="4 5">
    <name type="scientific">Ureibacillus yapensis</name>
    <dbReference type="NCBI Taxonomy" id="2304605"/>
    <lineage>
        <taxon>Bacteria</taxon>
        <taxon>Bacillati</taxon>
        <taxon>Bacillota</taxon>
        <taxon>Bacilli</taxon>
        <taxon>Bacillales</taxon>
        <taxon>Caryophanaceae</taxon>
        <taxon>Ureibacillus</taxon>
    </lineage>
</organism>
<keyword evidence="1" id="KW-0812">Transmembrane</keyword>
<dbReference type="AlphaFoldDB" id="A0A396SBI9"/>
<evidence type="ECO:0000313" key="5">
    <source>
        <dbReference type="Proteomes" id="UP000265692"/>
    </source>
</evidence>
<feature type="domain" description="DUF5808" evidence="3">
    <location>
        <begin position="322"/>
        <end position="347"/>
    </location>
</feature>
<feature type="transmembrane region" description="Helical" evidence="1">
    <location>
        <begin position="264"/>
        <end position="287"/>
    </location>
</feature>
<keyword evidence="1" id="KW-0472">Membrane</keyword>
<dbReference type="InterPro" id="IPR012867">
    <property type="entry name" value="DUF1648"/>
</dbReference>
<feature type="transmembrane region" description="Helical" evidence="1">
    <location>
        <begin position="135"/>
        <end position="157"/>
    </location>
</feature>
<evidence type="ECO:0000259" key="2">
    <source>
        <dbReference type="Pfam" id="PF07853"/>
    </source>
</evidence>